<evidence type="ECO:0000313" key="2">
    <source>
        <dbReference type="Proteomes" id="UP000186684"/>
    </source>
</evidence>
<dbReference type="Proteomes" id="UP000186684">
    <property type="component" value="Unassembled WGS sequence"/>
</dbReference>
<protein>
    <submittedName>
        <fullName evidence="1">Uncharacterized protein</fullName>
    </submittedName>
</protein>
<dbReference type="EMBL" id="FTOQ01000031">
    <property type="protein sequence ID" value="SIT18517.1"/>
    <property type="molecule type" value="Genomic_DNA"/>
</dbReference>
<dbReference type="Gene3D" id="3.40.190.10">
    <property type="entry name" value="Periplasmic binding protein-like II"/>
    <property type="match status" value="1"/>
</dbReference>
<organism evidence="1 2">
    <name type="scientific">Roseivivax lentus</name>
    <dbReference type="NCBI Taxonomy" id="633194"/>
    <lineage>
        <taxon>Bacteria</taxon>
        <taxon>Pseudomonadati</taxon>
        <taxon>Pseudomonadota</taxon>
        <taxon>Alphaproteobacteria</taxon>
        <taxon>Rhodobacterales</taxon>
        <taxon>Roseobacteraceae</taxon>
        <taxon>Roseivivax</taxon>
    </lineage>
</organism>
<gene>
    <name evidence="1" type="ORF">SAMN05421759_1311</name>
</gene>
<name>A0A1N7Q7G0_9RHOB</name>
<dbReference type="OrthoDB" id="8228425at2"/>
<keyword evidence="2" id="KW-1185">Reference proteome</keyword>
<dbReference type="AlphaFoldDB" id="A0A1N7Q7G0"/>
<sequence>MAGAAFAAPAYAHTPYGQWVVYRQKHLLIGSHRGDFRTYELAKDVVAALSKELPEAQARVARGPRPQRIASLMGTGQLFLAVLSADEAARMERAEAPFEGNRPIPVHALAALDSAYLLFAAPEFPEEHGRLVTEAVDHAGLGTRPTWQNLHAGAVAYWS</sequence>
<evidence type="ECO:0000313" key="1">
    <source>
        <dbReference type="EMBL" id="SIT18517.1"/>
    </source>
</evidence>
<reference evidence="2" key="1">
    <citation type="submission" date="2017-01" db="EMBL/GenBank/DDBJ databases">
        <authorList>
            <person name="Varghese N."/>
            <person name="Submissions S."/>
        </authorList>
    </citation>
    <scope>NUCLEOTIDE SEQUENCE [LARGE SCALE GENOMIC DNA]</scope>
    <source>
        <strain evidence="2">DSM 29430</strain>
    </source>
</reference>
<accession>A0A1N7Q7G0</accession>
<proteinExistence type="predicted"/>
<dbReference type="RefSeq" id="WP_143526317.1">
    <property type="nucleotide sequence ID" value="NZ_FTOQ01000031.1"/>
</dbReference>